<feature type="compositionally biased region" description="Polar residues" evidence="9">
    <location>
        <begin position="798"/>
        <end position="815"/>
    </location>
</feature>
<evidence type="ECO:0000256" key="5">
    <source>
        <dbReference type="ARBA" id="ARBA00022729"/>
    </source>
</evidence>
<dbReference type="InterPro" id="IPR003368">
    <property type="entry name" value="POMP_repeat"/>
</dbReference>
<dbReference type="Pfam" id="PF02415">
    <property type="entry name" value="Chlam_PMP"/>
    <property type="match status" value="1"/>
</dbReference>
<proteinExistence type="predicted"/>
<dbReference type="EMBL" id="CCKQ01005384">
    <property type="protein sequence ID" value="CDW76607.1"/>
    <property type="molecule type" value="Genomic_DNA"/>
</dbReference>
<name>A0A078A364_STYLE</name>
<keyword evidence="5" id="KW-0732">Signal</keyword>
<protein>
    <recommendedName>
        <fullName evidence="13">Transmembrane protein</fullName>
    </recommendedName>
</protein>
<organism evidence="11 12">
    <name type="scientific">Stylonychia lemnae</name>
    <name type="common">Ciliate</name>
    <dbReference type="NCBI Taxonomy" id="5949"/>
    <lineage>
        <taxon>Eukaryota</taxon>
        <taxon>Sar</taxon>
        <taxon>Alveolata</taxon>
        <taxon>Ciliophora</taxon>
        <taxon>Intramacronucleata</taxon>
        <taxon>Spirotrichea</taxon>
        <taxon>Stichotrichia</taxon>
        <taxon>Sporadotrichida</taxon>
        <taxon>Oxytrichidae</taxon>
        <taxon>Stylonychinae</taxon>
        <taxon>Stylonychia</taxon>
    </lineage>
</organism>
<evidence type="ECO:0000256" key="10">
    <source>
        <dbReference type="SAM" id="Phobius"/>
    </source>
</evidence>
<evidence type="ECO:0000256" key="8">
    <source>
        <dbReference type="SAM" id="Coils"/>
    </source>
</evidence>
<keyword evidence="7" id="KW-0998">Cell outer membrane</keyword>
<dbReference type="Proteomes" id="UP000039865">
    <property type="component" value="Unassembled WGS sequence"/>
</dbReference>
<feature type="coiled-coil region" evidence="8">
    <location>
        <begin position="876"/>
        <end position="937"/>
    </location>
</feature>
<dbReference type="InParanoid" id="A0A078A364"/>
<gene>
    <name evidence="11" type="primary">Contig19006.g20164</name>
    <name evidence="11" type="ORF">STYLEM_5568</name>
</gene>
<feature type="transmembrane region" description="Helical" evidence="10">
    <location>
        <begin position="550"/>
        <end position="568"/>
    </location>
</feature>
<dbReference type="SUPFAM" id="SSF51126">
    <property type="entry name" value="Pectin lyase-like"/>
    <property type="match status" value="1"/>
</dbReference>
<evidence type="ECO:0000313" key="12">
    <source>
        <dbReference type="Proteomes" id="UP000039865"/>
    </source>
</evidence>
<dbReference type="GO" id="GO:0005576">
    <property type="term" value="C:extracellular region"/>
    <property type="evidence" value="ECO:0007669"/>
    <property type="project" value="UniProtKB-SubCell"/>
</dbReference>
<dbReference type="OrthoDB" id="294016at2759"/>
<keyword evidence="10" id="KW-1133">Transmembrane helix</keyword>
<keyword evidence="10" id="KW-0812">Transmembrane</keyword>
<keyword evidence="8" id="KW-0175">Coiled coil</keyword>
<reference evidence="11 12" key="1">
    <citation type="submission" date="2014-06" db="EMBL/GenBank/DDBJ databases">
        <authorList>
            <person name="Swart Estienne"/>
        </authorList>
    </citation>
    <scope>NUCLEOTIDE SEQUENCE [LARGE SCALE GENOMIC DNA]</scope>
    <source>
        <strain evidence="11 12">130c</strain>
    </source>
</reference>
<evidence type="ECO:0000256" key="3">
    <source>
        <dbReference type="ARBA" id="ARBA00004613"/>
    </source>
</evidence>
<evidence type="ECO:0000256" key="7">
    <source>
        <dbReference type="ARBA" id="ARBA00023237"/>
    </source>
</evidence>
<feature type="transmembrane region" description="Helical" evidence="10">
    <location>
        <begin position="518"/>
        <end position="538"/>
    </location>
</feature>
<evidence type="ECO:0000256" key="6">
    <source>
        <dbReference type="ARBA" id="ARBA00023136"/>
    </source>
</evidence>
<evidence type="ECO:0008006" key="13">
    <source>
        <dbReference type="Google" id="ProtNLM"/>
    </source>
</evidence>
<evidence type="ECO:0000256" key="2">
    <source>
        <dbReference type="ARBA" id="ARBA00004442"/>
    </source>
</evidence>
<keyword evidence="6 10" id="KW-0472">Membrane</keyword>
<dbReference type="AlphaFoldDB" id="A0A078A364"/>
<keyword evidence="4" id="KW-0964">Secreted</keyword>
<accession>A0A078A364</accession>
<sequence length="1033" mass="118435">MSIQIGSNVTFNDVIMRNLENHNFPLIKASQAIVIFTNTQINDISQSAGFLFKFFKVTSTIFENTVIHNSSGSILDSKDSQIRFLGMSIFNHTHTNQQESLIQFVKCDVRIQGQDIIQISTYQSIQPIFKLIWSTAMLNNFYASNFENNLIYLSNSVVKMNTAQIQNALQTPLSDQLQGMAIHSKSSNLTIQFGTFKNLTSTIAGAIYLNGENQNNYNNYFQINNSTFTQNTAQESGGSIYAQNQDLLIRDNLFQQNKAINQNGGAIFLSCSSIFYNCDHSIWRNTFKTNQAMLDGGAIFFDLMQPEMLMNNNYINNSASYGPNYASFPFEVKILSKAKYNSSSQLFQDQLVKLSQQIPHQAMKGVIEFKNVSILSTIGYQSKLHFISKNIKAEKYKALKVTKLFKGEILKDNICVSCSWGFYSFDENDKQCYPCFNHGICKGLNQTYLRKGFWRSQNSTSKIYQCPNPDSCLGGMNSDCSDGYSGRLCQTCSINKNGTLFVKTYENYCTECDNISTIVAKMIGIGFFVALLAGYINYCLNNNAVQNSPLVVLLRILINYFQMIYLVVKFDITWPQEVLQTLEIISFQQNSKHFAYSLDCIYAYFDNLGMPRFYFRTMIIGLVPFFYWIIGIIFWMYQAVRLFICEEFNDGLFLRADYELECWTSDHSFIVYFIGLPIITFWSFLVPLYISFLVMFCGMLFDRVEVQDSFNIVDYEQDLQDYKKLLSNNYQKILNRQISNVHESVMIGKRIVPRKSSSFLFVDPIEAKDKNLPSAKDKLRTSARTLFTMNNISNTYFESSSDQGQSPKKSSFSTLKSKRKTVQVATTNLNKLDAQLKDSPTFLTRKRKSIVYANDNYVKQASKNFVNVLPGRRISKMISEQDINALEQQNQNLNQLSQMNLLSISNTDTMHFQSVNNRDLTNNNNTQQNQINHMSNMSNLYSQNELKVEDMSNKGDQSADGSRKGLMKNYEFKDYYKKANAPWKARGSILEVPKIQVSPFMDDVQIIKYDQNTIEDRVNNRKNKKMSTKTVIS</sequence>
<feature type="region of interest" description="Disordered" evidence="9">
    <location>
        <begin position="798"/>
        <end position="817"/>
    </location>
</feature>
<feature type="transmembrane region" description="Helical" evidence="10">
    <location>
        <begin position="669"/>
        <end position="701"/>
    </location>
</feature>
<keyword evidence="12" id="KW-1185">Reference proteome</keyword>
<dbReference type="NCBIfam" id="TIGR01376">
    <property type="entry name" value="POMP_repeat"/>
    <property type="match status" value="1"/>
</dbReference>
<comment type="subcellular location">
    <subcellularLocation>
        <location evidence="1">Cell envelope</location>
    </subcellularLocation>
    <subcellularLocation>
        <location evidence="2">Cell outer membrane</location>
    </subcellularLocation>
    <subcellularLocation>
        <location evidence="3">Secreted</location>
    </subcellularLocation>
</comment>
<evidence type="ECO:0000256" key="4">
    <source>
        <dbReference type="ARBA" id="ARBA00022525"/>
    </source>
</evidence>
<evidence type="ECO:0000256" key="9">
    <source>
        <dbReference type="SAM" id="MobiDB-lite"/>
    </source>
</evidence>
<dbReference type="PANTHER" id="PTHR11319:SF35">
    <property type="entry name" value="OUTER MEMBRANE PROTEIN PMPC-RELATED"/>
    <property type="match status" value="1"/>
</dbReference>
<dbReference type="PANTHER" id="PTHR11319">
    <property type="entry name" value="G PROTEIN-COUPLED RECEPTOR-RELATED"/>
    <property type="match status" value="1"/>
</dbReference>
<evidence type="ECO:0000313" key="11">
    <source>
        <dbReference type="EMBL" id="CDW76607.1"/>
    </source>
</evidence>
<evidence type="ECO:0000256" key="1">
    <source>
        <dbReference type="ARBA" id="ARBA00004196"/>
    </source>
</evidence>
<feature type="transmembrane region" description="Helical" evidence="10">
    <location>
        <begin position="613"/>
        <end position="637"/>
    </location>
</feature>
<dbReference type="InterPro" id="IPR011050">
    <property type="entry name" value="Pectin_lyase_fold/virulence"/>
</dbReference>